<keyword evidence="3" id="KW-1185">Reference proteome</keyword>
<name>M7SHR2_EUTLA</name>
<organism evidence="2 3">
    <name type="scientific">Eutypa lata (strain UCR-EL1)</name>
    <name type="common">Grapevine dieback disease fungus</name>
    <name type="synonym">Eutypa armeniacae</name>
    <dbReference type="NCBI Taxonomy" id="1287681"/>
    <lineage>
        <taxon>Eukaryota</taxon>
        <taxon>Fungi</taxon>
        <taxon>Dikarya</taxon>
        <taxon>Ascomycota</taxon>
        <taxon>Pezizomycotina</taxon>
        <taxon>Sordariomycetes</taxon>
        <taxon>Xylariomycetidae</taxon>
        <taxon>Xylariales</taxon>
        <taxon>Diatrypaceae</taxon>
        <taxon>Eutypa</taxon>
    </lineage>
</organism>
<dbReference type="STRING" id="1287681.M7SHR2"/>
<feature type="compositionally biased region" description="Polar residues" evidence="1">
    <location>
        <begin position="345"/>
        <end position="362"/>
    </location>
</feature>
<feature type="region of interest" description="Disordered" evidence="1">
    <location>
        <begin position="322"/>
        <end position="369"/>
    </location>
</feature>
<dbReference type="OrthoDB" id="4735908at2759"/>
<evidence type="ECO:0000313" key="2">
    <source>
        <dbReference type="EMBL" id="EMR63657.1"/>
    </source>
</evidence>
<dbReference type="KEGG" id="ela:UCREL1_9384"/>
<accession>M7SHR2</accession>
<feature type="region of interest" description="Disordered" evidence="1">
    <location>
        <begin position="1"/>
        <end position="28"/>
    </location>
</feature>
<evidence type="ECO:0000313" key="3">
    <source>
        <dbReference type="Proteomes" id="UP000012174"/>
    </source>
</evidence>
<dbReference type="Proteomes" id="UP000012174">
    <property type="component" value="Unassembled WGS sequence"/>
</dbReference>
<feature type="compositionally biased region" description="Gly residues" evidence="1">
    <location>
        <begin position="333"/>
        <end position="342"/>
    </location>
</feature>
<protein>
    <submittedName>
        <fullName evidence="2">Uncharacterized protein</fullName>
    </submittedName>
</protein>
<dbReference type="eggNOG" id="ENOG502TBIC">
    <property type="taxonomic scope" value="Eukaryota"/>
</dbReference>
<dbReference type="AlphaFoldDB" id="M7SHR2"/>
<dbReference type="HOGENOM" id="CLU_750123_0_0_1"/>
<reference evidence="3" key="1">
    <citation type="journal article" date="2013" name="Genome Announc.">
        <title>Draft genome sequence of the grapevine dieback fungus Eutypa lata UCR-EL1.</title>
        <authorList>
            <person name="Blanco-Ulate B."/>
            <person name="Rolshausen P.E."/>
            <person name="Cantu D."/>
        </authorList>
    </citation>
    <scope>NUCLEOTIDE SEQUENCE [LARGE SCALE GENOMIC DNA]</scope>
    <source>
        <strain evidence="3">UCR-EL1</strain>
    </source>
</reference>
<dbReference type="EMBL" id="KB707189">
    <property type="protein sequence ID" value="EMR63657.1"/>
    <property type="molecule type" value="Genomic_DNA"/>
</dbReference>
<proteinExistence type="predicted"/>
<sequence>MADKPTPVSSHRPALAGTPLHPTHEPSLSTHELESLRLEQLPDDWIAQKDGFKASFFNRYKELDSAYEAAGVVSRFLLAEDANGNPKFHSRQYPSPASCDKDAAATTGYVFVNKTVTTGSSVRRTEARLVATPLVSDLKKEGWVTWDHPTPPTDNEKDSRSVERIEDVNKTDAPYKDTANLFAREIGLLSKMTKTKWEPGQLFGDNSEAQASTSFSSTLQLPGTLCDLRSATSSSHVHKYRRPALVSVGWGDYDLFHEWQSCGRHITEEMVEKKEWKVNEKGPITYEVASDSTNADAKAITISGELKSFSDTNDKVQPLWQQLSTKRKQRGNLGPGGAGQKGGLSKSSRPSRGKQSAPSWGSSRIDEWR</sequence>
<gene>
    <name evidence="2" type="ORF">UCREL1_9384</name>
</gene>
<evidence type="ECO:0000256" key="1">
    <source>
        <dbReference type="SAM" id="MobiDB-lite"/>
    </source>
</evidence>